<evidence type="ECO:0000256" key="1">
    <source>
        <dbReference type="SAM" id="MobiDB-lite"/>
    </source>
</evidence>
<accession>A0A8X6Y9R6</accession>
<dbReference type="OrthoDB" id="6434781at2759"/>
<protein>
    <submittedName>
        <fullName evidence="2">Uncharacterized protein</fullName>
    </submittedName>
</protein>
<feature type="region of interest" description="Disordered" evidence="1">
    <location>
        <begin position="79"/>
        <end position="116"/>
    </location>
</feature>
<sequence>MGESVDSDLGILELKQKLFLCKAYLEVKEFVCNFLDTTIEDRMKKEHRRKMEKYSKEIEEFRKRAEERRLERKQKLELARKEARRKTENETRIREARHREDMEARLMAEEEKKTQG</sequence>
<comment type="caution">
    <text evidence="2">The sequence shown here is derived from an EMBL/GenBank/DDBJ whole genome shotgun (WGS) entry which is preliminary data.</text>
</comment>
<evidence type="ECO:0000313" key="3">
    <source>
        <dbReference type="Proteomes" id="UP000886998"/>
    </source>
</evidence>
<organism evidence="2 3">
    <name type="scientific">Trichonephila inaurata madagascariensis</name>
    <dbReference type="NCBI Taxonomy" id="2747483"/>
    <lineage>
        <taxon>Eukaryota</taxon>
        <taxon>Metazoa</taxon>
        <taxon>Ecdysozoa</taxon>
        <taxon>Arthropoda</taxon>
        <taxon>Chelicerata</taxon>
        <taxon>Arachnida</taxon>
        <taxon>Araneae</taxon>
        <taxon>Araneomorphae</taxon>
        <taxon>Entelegynae</taxon>
        <taxon>Araneoidea</taxon>
        <taxon>Nephilidae</taxon>
        <taxon>Trichonephila</taxon>
        <taxon>Trichonephila inaurata</taxon>
    </lineage>
</organism>
<gene>
    <name evidence="2" type="ORF">TNIN_298251</name>
</gene>
<dbReference type="Proteomes" id="UP000886998">
    <property type="component" value="Unassembled WGS sequence"/>
</dbReference>
<keyword evidence="3" id="KW-1185">Reference proteome</keyword>
<evidence type="ECO:0000313" key="2">
    <source>
        <dbReference type="EMBL" id="GFY68756.1"/>
    </source>
</evidence>
<reference evidence="2" key="1">
    <citation type="submission" date="2020-08" db="EMBL/GenBank/DDBJ databases">
        <title>Multicomponent nature underlies the extraordinary mechanical properties of spider dragline silk.</title>
        <authorList>
            <person name="Kono N."/>
            <person name="Nakamura H."/>
            <person name="Mori M."/>
            <person name="Yoshida Y."/>
            <person name="Ohtoshi R."/>
            <person name="Malay A.D."/>
            <person name="Moran D.A.P."/>
            <person name="Tomita M."/>
            <person name="Numata K."/>
            <person name="Arakawa K."/>
        </authorList>
    </citation>
    <scope>NUCLEOTIDE SEQUENCE</scope>
</reference>
<name>A0A8X6Y9R6_9ARAC</name>
<dbReference type="AlphaFoldDB" id="A0A8X6Y9R6"/>
<dbReference type="EMBL" id="BMAV01017234">
    <property type="protein sequence ID" value="GFY68756.1"/>
    <property type="molecule type" value="Genomic_DNA"/>
</dbReference>
<proteinExistence type="predicted"/>